<dbReference type="AlphaFoldDB" id="A0A8X8CHC7"/>
<dbReference type="Proteomes" id="UP000886885">
    <property type="component" value="Chromosome 12D"/>
</dbReference>
<feature type="transmembrane region" description="Helical" evidence="1">
    <location>
        <begin position="7"/>
        <end position="28"/>
    </location>
</feature>
<dbReference type="PANTHER" id="PTHR37385">
    <property type="entry name" value="PROTEIN LOW PSII ACCUMULATION 2, CHLOROPLASTIC"/>
    <property type="match status" value="1"/>
</dbReference>
<evidence type="ECO:0000256" key="1">
    <source>
        <dbReference type="SAM" id="Phobius"/>
    </source>
</evidence>
<gene>
    <name evidence="2" type="ORF">POTOM_043482</name>
</gene>
<keyword evidence="1" id="KW-0472">Membrane</keyword>
<evidence type="ECO:0000313" key="2">
    <source>
        <dbReference type="EMBL" id="KAG6753414.1"/>
    </source>
</evidence>
<dbReference type="PANTHER" id="PTHR37385:SF2">
    <property type="entry name" value="PROTEIN LPA2"/>
    <property type="match status" value="1"/>
</dbReference>
<accession>A0A8X8CHC7</accession>
<name>A0A8X8CHC7_POPTO</name>
<feature type="transmembrane region" description="Helical" evidence="1">
    <location>
        <begin position="48"/>
        <end position="68"/>
    </location>
</feature>
<dbReference type="GO" id="GO:0009507">
    <property type="term" value="C:chloroplast"/>
    <property type="evidence" value="ECO:0007669"/>
    <property type="project" value="TreeGrafter"/>
</dbReference>
<dbReference type="InterPro" id="IPR038789">
    <property type="entry name" value="LPA2-like"/>
</dbReference>
<keyword evidence="1" id="KW-0812">Transmembrane</keyword>
<organism evidence="2 3">
    <name type="scientific">Populus tomentosa</name>
    <name type="common">Chinese white poplar</name>
    <dbReference type="NCBI Taxonomy" id="118781"/>
    <lineage>
        <taxon>Eukaryota</taxon>
        <taxon>Viridiplantae</taxon>
        <taxon>Streptophyta</taxon>
        <taxon>Embryophyta</taxon>
        <taxon>Tracheophyta</taxon>
        <taxon>Spermatophyta</taxon>
        <taxon>Magnoliopsida</taxon>
        <taxon>eudicotyledons</taxon>
        <taxon>Gunneridae</taxon>
        <taxon>Pentapetalae</taxon>
        <taxon>rosids</taxon>
        <taxon>fabids</taxon>
        <taxon>Malpighiales</taxon>
        <taxon>Salicaceae</taxon>
        <taxon>Saliceae</taxon>
        <taxon>Populus</taxon>
    </lineage>
</organism>
<proteinExistence type="predicted"/>
<dbReference type="OrthoDB" id="568307at2759"/>
<keyword evidence="1" id="KW-1133">Transmembrane helix</keyword>
<sequence>MSRNDNAFILAWLGLGGIILVEDLVLAASGMLPEERDKFVVKSLYPSFFPIVGLFVAGTVACGVLKNLQNENVEDLK</sequence>
<keyword evidence="3" id="KW-1185">Reference proteome</keyword>
<evidence type="ECO:0000313" key="3">
    <source>
        <dbReference type="Proteomes" id="UP000886885"/>
    </source>
</evidence>
<dbReference type="EMBL" id="JAAWWB010000024">
    <property type="protein sequence ID" value="KAG6753414.1"/>
    <property type="molecule type" value="Genomic_DNA"/>
</dbReference>
<protein>
    <submittedName>
        <fullName evidence="2">Uncharacterized protein</fullName>
    </submittedName>
</protein>
<reference evidence="2" key="1">
    <citation type="journal article" date="2020" name="bioRxiv">
        <title>Hybrid origin of Populus tomentosa Carr. identified through genome sequencing and phylogenomic analysis.</title>
        <authorList>
            <person name="An X."/>
            <person name="Gao K."/>
            <person name="Chen Z."/>
            <person name="Li J."/>
            <person name="Yang X."/>
            <person name="Yang X."/>
            <person name="Zhou J."/>
            <person name="Guo T."/>
            <person name="Zhao T."/>
            <person name="Huang S."/>
            <person name="Miao D."/>
            <person name="Khan W.U."/>
            <person name="Rao P."/>
            <person name="Ye M."/>
            <person name="Lei B."/>
            <person name="Liao W."/>
            <person name="Wang J."/>
            <person name="Ji L."/>
            <person name="Li Y."/>
            <person name="Guo B."/>
            <person name="Mustafa N.S."/>
            <person name="Li S."/>
            <person name="Yun Q."/>
            <person name="Keller S.R."/>
            <person name="Mao J."/>
            <person name="Zhang R."/>
            <person name="Strauss S.H."/>
        </authorList>
    </citation>
    <scope>NUCLEOTIDE SEQUENCE</scope>
    <source>
        <strain evidence="2">GM15</strain>
        <tissue evidence="2">Leaf</tissue>
    </source>
</reference>
<comment type="caution">
    <text evidence="2">The sequence shown here is derived from an EMBL/GenBank/DDBJ whole genome shotgun (WGS) entry which is preliminary data.</text>
</comment>